<accession>A0ACB7T9U7</accession>
<protein>
    <submittedName>
        <fullName evidence="1">Uncharacterized protein</fullName>
    </submittedName>
</protein>
<proteinExistence type="predicted"/>
<name>A0ACB7T9U7_HYAAI</name>
<dbReference type="Proteomes" id="UP000821845">
    <property type="component" value="Chromosome 1"/>
</dbReference>
<evidence type="ECO:0000313" key="1">
    <source>
        <dbReference type="EMBL" id="KAH6943843.1"/>
    </source>
</evidence>
<organism evidence="1 2">
    <name type="scientific">Hyalomma asiaticum</name>
    <name type="common">Tick</name>
    <dbReference type="NCBI Taxonomy" id="266040"/>
    <lineage>
        <taxon>Eukaryota</taxon>
        <taxon>Metazoa</taxon>
        <taxon>Ecdysozoa</taxon>
        <taxon>Arthropoda</taxon>
        <taxon>Chelicerata</taxon>
        <taxon>Arachnida</taxon>
        <taxon>Acari</taxon>
        <taxon>Parasitiformes</taxon>
        <taxon>Ixodida</taxon>
        <taxon>Ixodoidea</taxon>
        <taxon>Ixodidae</taxon>
        <taxon>Hyalomminae</taxon>
        <taxon>Hyalomma</taxon>
    </lineage>
</organism>
<keyword evidence="2" id="KW-1185">Reference proteome</keyword>
<dbReference type="EMBL" id="CM023481">
    <property type="protein sequence ID" value="KAH6943843.1"/>
    <property type="molecule type" value="Genomic_DNA"/>
</dbReference>
<reference evidence="1" key="1">
    <citation type="submission" date="2020-05" db="EMBL/GenBank/DDBJ databases">
        <title>Large-scale comparative analyses of tick genomes elucidate their genetic diversity and vector capacities.</title>
        <authorList>
            <person name="Jia N."/>
            <person name="Wang J."/>
            <person name="Shi W."/>
            <person name="Du L."/>
            <person name="Sun Y."/>
            <person name="Zhan W."/>
            <person name="Jiang J."/>
            <person name="Wang Q."/>
            <person name="Zhang B."/>
            <person name="Ji P."/>
            <person name="Sakyi L.B."/>
            <person name="Cui X."/>
            <person name="Yuan T."/>
            <person name="Jiang B."/>
            <person name="Yang W."/>
            <person name="Lam T.T.-Y."/>
            <person name="Chang Q."/>
            <person name="Ding S."/>
            <person name="Wang X."/>
            <person name="Zhu J."/>
            <person name="Ruan X."/>
            <person name="Zhao L."/>
            <person name="Wei J."/>
            <person name="Que T."/>
            <person name="Du C."/>
            <person name="Cheng J."/>
            <person name="Dai P."/>
            <person name="Han X."/>
            <person name="Huang E."/>
            <person name="Gao Y."/>
            <person name="Liu J."/>
            <person name="Shao H."/>
            <person name="Ye R."/>
            <person name="Li L."/>
            <person name="Wei W."/>
            <person name="Wang X."/>
            <person name="Wang C."/>
            <person name="Yang T."/>
            <person name="Huo Q."/>
            <person name="Li W."/>
            <person name="Guo W."/>
            <person name="Chen H."/>
            <person name="Zhou L."/>
            <person name="Ni X."/>
            <person name="Tian J."/>
            <person name="Zhou Y."/>
            <person name="Sheng Y."/>
            <person name="Liu T."/>
            <person name="Pan Y."/>
            <person name="Xia L."/>
            <person name="Li J."/>
            <person name="Zhao F."/>
            <person name="Cao W."/>
        </authorList>
    </citation>
    <scope>NUCLEOTIDE SEQUENCE</scope>
    <source>
        <strain evidence="1">Hyas-2018</strain>
    </source>
</reference>
<comment type="caution">
    <text evidence="1">The sequence shown here is derived from an EMBL/GenBank/DDBJ whole genome shotgun (WGS) entry which is preliminary data.</text>
</comment>
<gene>
    <name evidence="1" type="ORF">HPB50_000160</name>
</gene>
<sequence>MPGTQYVLTGFGDFFERRRVAFFEPLPIGCLCRACGFVCSSTVRLPCGHALCRLCKSRSASVCPVDCVNFEEADVVQQRTELSDLEQLRVYCINDHCDFVGKLAEVPSHVLECVNDEVKCGKCGVHVKRNAAVGHRRQCSVDVSIVGTTARSADVFVADRDAGGAVMLREHVSGDEHDDERDVANGSGNHTAEEMVIVQAASVRVKRTYTGALRSVSPYTSSSEGTMSRDVTPGPYRAVSKTGVFVTLCRFDRIYEKYGELRHKKATSSMVKGCVLGGYTFALKCTLARDTVDGNVEVVFWLYLGSGEWDNCVSWPFRKKVTAILTHPWDEAKDARLPFLMSKLSREDTIKKPAPIAGTWNTGYRTWDKYTWKQVETEGFIHNNVLYVYLELE</sequence>
<evidence type="ECO:0000313" key="2">
    <source>
        <dbReference type="Proteomes" id="UP000821845"/>
    </source>
</evidence>